<dbReference type="OrthoDB" id="9801193at2759"/>
<dbReference type="AlphaFoldDB" id="A0A8B7WFP2"/>
<proteinExistence type="predicted"/>
<evidence type="ECO:0000313" key="1">
    <source>
        <dbReference type="RefSeq" id="XP_020042375.1"/>
    </source>
</evidence>
<dbReference type="CTD" id="100505478"/>
<protein>
    <submittedName>
        <fullName evidence="1">Uncharacterized protein LOC109701291</fullName>
    </submittedName>
</protein>
<organism evidence="1">
    <name type="scientific">Castor canadensis</name>
    <name type="common">American beaver</name>
    <dbReference type="NCBI Taxonomy" id="51338"/>
    <lineage>
        <taxon>Eukaryota</taxon>
        <taxon>Metazoa</taxon>
        <taxon>Chordata</taxon>
        <taxon>Craniata</taxon>
        <taxon>Vertebrata</taxon>
        <taxon>Euteleostomi</taxon>
        <taxon>Mammalia</taxon>
        <taxon>Eutheria</taxon>
        <taxon>Euarchontoglires</taxon>
        <taxon>Glires</taxon>
        <taxon>Rodentia</taxon>
        <taxon>Castorimorpha</taxon>
        <taxon>Castoridae</taxon>
        <taxon>Castor</taxon>
    </lineage>
</organism>
<dbReference type="KEGG" id="ccan:109701291"/>
<name>A0A8B7WFP2_CASCN</name>
<accession>A0A8B7WFP2</accession>
<gene>
    <name evidence="1" type="primary">LOC109701291</name>
</gene>
<dbReference type="RefSeq" id="XP_020042375.1">
    <property type="nucleotide sequence ID" value="XM_020186786.1"/>
</dbReference>
<reference evidence="1" key="1">
    <citation type="submission" date="2025-08" db="UniProtKB">
        <authorList>
            <consortium name="RefSeq"/>
        </authorList>
    </citation>
    <scope>IDENTIFICATION</scope>
    <source>
        <tissue evidence="1">Leukocyte</tissue>
    </source>
</reference>
<sequence>MGHCRKGLGTASLLSVFVVQPRPPAPTFPDSQLCDITDSLLSTLPAAAAHQNLASKICCLCCTECEEPQVTDHAKVPSQTQEKPSWTGSLQVFKNELNKQKSKYTVTKSLMSPETTSSFSSSDLEDMDIYTSQRGFHKRKLSRYRQEHWPFQPCLIGRP</sequence>